<evidence type="ECO:0000313" key="7">
    <source>
        <dbReference type="Proteomes" id="UP000000323"/>
    </source>
</evidence>
<dbReference type="GO" id="GO:0046872">
    <property type="term" value="F:metal ion binding"/>
    <property type="evidence" value="ECO:0007669"/>
    <property type="project" value="UniProtKB-KW"/>
</dbReference>
<dbReference type="AlphaFoldDB" id="D1CIK4"/>
<sequence>MPEIDVRCIRLGPLDNNVYIVVDRETRRGVVVDASDDASRIAREATGVQVSSILITHGDQDHVDALEDLARLLGVPVAAHPLDASRLPVKPDIELQDGMEIEVGALSLRVIHTPGHTPGSVCFYAPGYLLSGDTLFPGGPGNTYGDRRRFDQIIASIQDKLFVLPDDTQVLPGHGDPTTIGNERPYLEEWIARGW</sequence>
<keyword evidence="7" id="KW-1185">Reference proteome</keyword>
<dbReference type="InterPro" id="IPR036866">
    <property type="entry name" value="RibonucZ/Hydroxyglut_hydro"/>
</dbReference>
<dbReference type="eggNOG" id="COG0491">
    <property type="taxonomic scope" value="Bacteria"/>
</dbReference>
<dbReference type="EMBL" id="CP001826">
    <property type="protein sequence ID" value="ACZ43575.1"/>
    <property type="molecule type" value="Genomic_DNA"/>
</dbReference>
<keyword evidence="2" id="KW-0479">Metal-binding</keyword>
<dbReference type="PANTHER" id="PTHR46233">
    <property type="entry name" value="HYDROXYACYLGLUTATHIONE HYDROLASE GLOC"/>
    <property type="match status" value="1"/>
</dbReference>
<evidence type="ECO:0000259" key="5">
    <source>
        <dbReference type="SMART" id="SM00849"/>
    </source>
</evidence>
<evidence type="ECO:0000256" key="1">
    <source>
        <dbReference type="ARBA" id="ARBA00001947"/>
    </source>
</evidence>
<feature type="domain" description="Metallo-beta-lactamase" evidence="5">
    <location>
        <begin position="15"/>
        <end position="174"/>
    </location>
</feature>
<dbReference type="Gene3D" id="3.60.15.10">
    <property type="entry name" value="Ribonuclease Z/Hydroxyacylglutathione hydrolase-like"/>
    <property type="match status" value="1"/>
</dbReference>
<evidence type="ECO:0000256" key="4">
    <source>
        <dbReference type="ARBA" id="ARBA00022833"/>
    </source>
</evidence>
<evidence type="ECO:0000256" key="2">
    <source>
        <dbReference type="ARBA" id="ARBA00022723"/>
    </source>
</evidence>
<dbReference type="SUPFAM" id="SSF56281">
    <property type="entry name" value="Metallo-hydrolase/oxidoreductase"/>
    <property type="match status" value="1"/>
</dbReference>
<dbReference type="HOGENOM" id="CLU_030571_5_4_0"/>
<keyword evidence="4" id="KW-0862">Zinc</keyword>
<organism evidence="6 7">
    <name type="scientific">Thermobaculum terrenum (strain ATCC BAA-798 / CCMEE 7001 / YNP1)</name>
    <dbReference type="NCBI Taxonomy" id="525904"/>
    <lineage>
        <taxon>Bacteria</taxon>
        <taxon>Bacillati</taxon>
        <taxon>Chloroflexota</taxon>
        <taxon>Chloroflexia</taxon>
        <taxon>Candidatus Thermobaculales</taxon>
        <taxon>Candidatus Thermobaculaceae</taxon>
        <taxon>Thermobaculum</taxon>
    </lineage>
</organism>
<evidence type="ECO:0000313" key="6">
    <source>
        <dbReference type="EMBL" id="ACZ43575.1"/>
    </source>
</evidence>
<dbReference type="InterPro" id="IPR051453">
    <property type="entry name" value="MBL_Glyoxalase_II"/>
</dbReference>
<dbReference type="InterPro" id="IPR001279">
    <property type="entry name" value="Metallo-B-lactamas"/>
</dbReference>
<accession>D1CIK4</accession>
<name>D1CIK4_THET1</name>
<gene>
    <name evidence="6" type="ordered locus">Tter_2687</name>
</gene>
<dbReference type="SMART" id="SM00849">
    <property type="entry name" value="Lactamase_B"/>
    <property type="match status" value="1"/>
</dbReference>
<dbReference type="OrthoDB" id="9802248at2"/>
<evidence type="ECO:0000256" key="3">
    <source>
        <dbReference type="ARBA" id="ARBA00022801"/>
    </source>
</evidence>
<reference evidence="7" key="1">
    <citation type="journal article" date="2010" name="Stand. Genomic Sci.">
        <title>Complete genome sequence of 'Thermobaculum terrenum' type strain (YNP1).</title>
        <authorList>
            <person name="Kiss H."/>
            <person name="Cleland D."/>
            <person name="Lapidus A."/>
            <person name="Lucas S."/>
            <person name="Glavina Del Rio T."/>
            <person name="Nolan M."/>
            <person name="Tice H."/>
            <person name="Han C."/>
            <person name="Goodwin L."/>
            <person name="Pitluck S."/>
            <person name="Liolios K."/>
            <person name="Ivanova N."/>
            <person name="Mavromatis K."/>
            <person name="Ovchinnikova G."/>
            <person name="Pati A."/>
            <person name="Chen A."/>
            <person name="Palaniappan K."/>
            <person name="Land M."/>
            <person name="Hauser L."/>
            <person name="Chang Y."/>
            <person name="Jeffries C."/>
            <person name="Lu M."/>
            <person name="Brettin T."/>
            <person name="Detter J."/>
            <person name="Goker M."/>
            <person name="Tindall B."/>
            <person name="Beck B."/>
            <person name="McDermott T."/>
            <person name="Woyke T."/>
            <person name="Bristow J."/>
            <person name="Eisen J."/>
            <person name="Markowitz V."/>
            <person name="Hugenholtz P."/>
            <person name="Kyrpides N."/>
            <person name="Klenk H."/>
            <person name="Cheng J."/>
        </authorList>
    </citation>
    <scope>NUCLEOTIDE SEQUENCE [LARGE SCALE GENOMIC DNA]</scope>
    <source>
        <strain evidence="7">ATCC BAA-798 / YNP1</strain>
    </source>
</reference>
<protein>
    <submittedName>
        <fullName evidence="6">Beta-lactamase domain protein</fullName>
    </submittedName>
</protein>
<dbReference type="CDD" id="cd06262">
    <property type="entry name" value="metallo-hydrolase-like_MBL-fold"/>
    <property type="match status" value="1"/>
</dbReference>
<dbReference type="GO" id="GO:0016787">
    <property type="term" value="F:hydrolase activity"/>
    <property type="evidence" value="ECO:0007669"/>
    <property type="project" value="UniProtKB-KW"/>
</dbReference>
<dbReference type="Pfam" id="PF00753">
    <property type="entry name" value="Lactamase_B"/>
    <property type="match status" value="1"/>
</dbReference>
<dbReference type="PANTHER" id="PTHR46233:SF3">
    <property type="entry name" value="HYDROXYACYLGLUTATHIONE HYDROLASE GLOC"/>
    <property type="match status" value="1"/>
</dbReference>
<dbReference type="Proteomes" id="UP000000323">
    <property type="component" value="Chromosome 2"/>
</dbReference>
<proteinExistence type="predicted"/>
<dbReference type="STRING" id="525904.Tter_2687"/>
<dbReference type="KEGG" id="ttr:Tter_2687"/>
<keyword evidence="3" id="KW-0378">Hydrolase</keyword>
<comment type="cofactor">
    <cofactor evidence="1">
        <name>Zn(2+)</name>
        <dbReference type="ChEBI" id="CHEBI:29105"/>
    </cofactor>
</comment>